<evidence type="ECO:0000259" key="1">
    <source>
        <dbReference type="Pfam" id="PF01979"/>
    </source>
</evidence>
<dbReference type="InterPro" id="IPR006680">
    <property type="entry name" value="Amidohydro-rel"/>
</dbReference>
<dbReference type="EMBL" id="JACPSX010000127">
    <property type="protein sequence ID" value="MBI3014796.1"/>
    <property type="molecule type" value="Genomic_DNA"/>
</dbReference>
<gene>
    <name evidence="2" type="ORF">HYY65_07010</name>
</gene>
<proteinExistence type="predicted"/>
<dbReference type="CDD" id="cd01292">
    <property type="entry name" value="metallo-dependent_hydrolases"/>
    <property type="match status" value="1"/>
</dbReference>
<feature type="domain" description="Amidohydrolase-related" evidence="1">
    <location>
        <begin position="58"/>
        <end position="366"/>
    </location>
</feature>
<organism evidence="2 3">
    <name type="scientific">Tectimicrobiota bacterium</name>
    <dbReference type="NCBI Taxonomy" id="2528274"/>
    <lineage>
        <taxon>Bacteria</taxon>
        <taxon>Pseudomonadati</taxon>
        <taxon>Nitrospinota/Tectimicrobiota group</taxon>
        <taxon>Candidatus Tectimicrobiota</taxon>
    </lineage>
</organism>
<reference evidence="2" key="1">
    <citation type="submission" date="2020-07" db="EMBL/GenBank/DDBJ databases">
        <title>Huge and variable diversity of episymbiotic CPR bacteria and DPANN archaea in groundwater ecosystems.</title>
        <authorList>
            <person name="He C.Y."/>
            <person name="Keren R."/>
            <person name="Whittaker M."/>
            <person name="Farag I.F."/>
            <person name="Doudna J."/>
            <person name="Cate J.H.D."/>
            <person name="Banfield J.F."/>
        </authorList>
    </citation>
    <scope>NUCLEOTIDE SEQUENCE</scope>
    <source>
        <strain evidence="2">NC_groundwater_717_Ag_S-0.2um_59_8</strain>
    </source>
</reference>
<dbReference type="Pfam" id="PF01979">
    <property type="entry name" value="Amidohydro_1"/>
    <property type="match status" value="1"/>
</dbReference>
<comment type="caution">
    <text evidence="2">The sequence shown here is derived from an EMBL/GenBank/DDBJ whole genome shotgun (WGS) entry which is preliminary data.</text>
</comment>
<protein>
    <submittedName>
        <fullName evidence="2">Amidohydrolase family protein</fullName>
    </submittedName>
</protein>
<dbReference type="SUPFAM" id="SSF51338">
    <property type="entry name" value="Composite domain of metallo-dependent hydrolases"/>
    <property type="match status" value="1"/>
</dbReference>
<dbReference type="PANTHER" id="PTHR43135">
    <property type="entry name" value="ALPHA-D-RIBOSE 1-METHYLPHOSPHONATE 5-TRIPHOSPHATE DIPHOSPHATASE"/>
    <property type="match status" value="1"/>
</dbReference>
<dbReference type="SUPFAM" id="SSF51556">
    <property type="entry name" value="Metallo-dependent hydrolases"/>
    <property type="match status" value="1"/>
</dbReference>
<dbReference type="Gene3D" id="2.30.40.10">
    <property type="entry name" value="Urease, subunit C, domain 1"/>
    <property type="match status" value="1"/>
</dbReference>
<dbReference type="Gene3D" id="3.20.20.140">
    <property type="entry name" value="Metal-dependent hydrolases"/>
    <property type="match status" value="1"/>
</dbReference>
<dbReference type="InterPro" id="IPR011059">
    <property type="entry name" value="Metal-dep_hydrolase_composite"/>
</dbReference>
<dbReference type="PANTHER" id="PTHR43135:SF3">
    <property type="entry name" value="ALPHA-D-RIBOSE 1-METHYLPHOSPHONATE 5-TRIPHOSPHATE DIPHOSPHATASE"/>
    <property type="match status" value="1"/>
</dbReference>
<dbReference type="InterPro" id="IPR051781">
    <property type="entry name" value="Metallo-dep_Hydrolase"/>
</dbReference>
<name>A0A932GP90_UNCTE</name>
<dbReference type="GO" id="GO:0016810">
    <property type="term" value="F:hydrolase activity, acting on carbon-nitrogen (but not peptide) bonds"/>
    <property type="evidence" value="ECO:0007669"/>
    <property type="project" value="InterPro"/>
</dbReference>
<sequence>MSKGLIRNIGIIVSGDLESPFCDGDAVLIVDGKIAAVGREKELDAAGADTIIDAMGTTLIPGLIDSHIHPVFGDFTPRQRTVDFLDSELNGGVTTMISAGEVHTPGRPRDIVGLKALAIAAQRAYANFRPSGAKIMAGAPVPEPGMEEQDFADLARAGVTLIGEIGLGGVRTPDLGAPMVKWAKKHGMMVTIHTGGPSLPGSSAIDAAAVIEIDPHIVGHINGGTTSMSKTDIDKLVRGTTLAIEIVHCGNPLTALYAIEAAMDAGAVPRVIIGNDAPSGTGVVPLGILRTLCLLTACTSLPPEQAVALAAGNTAKLYKLNRGLIGLGREADLVLCDAPSGSVGKDAIAALKAGDIPGISMVMTDGVVRTLRSRNTPPAARAAKLEKGSVGGLLGGH</sequence>
<accession>A0A932GP90</accession>
<evidence type="ECO:0000313" key="2">
    <source>
        <dbReference type="EMBL" id="MBI3014796.1"/>
    </source>
</evidence>
<evidence type="ECO:0000313" key="3">
    <source>
        <dbReference type="Proteomes" id="UP000741360"/>
    </source>
</evidence>
<dbReference type="AlphaFoldDB" id="A0A932GP90"/>
<dbReference type="Proteomes" id="UP000741360">
    <property type="component" value="Unassembled WGS sequence"/>
</dbReference>
<dbReference type="InterPro" id="IPR032466">
    <property type="entry name" value="Metal_Hydrolase"/>
</dbReference>